<evidence type="ECO:0000313" key="2">
    <source>
        <dbReference type="EMBL" id="KAG8064806.1"/>
    </source>
</evidence>
<sequence length="68" mass="7218">MLTSVGVASNGDTLTFVELWCTVLSLYRALLLCGHCSSDVVLLVTLSHPISPRLAMTSQICPAPPPYG</sequence>
<evidence type="ECO:0000313" key="3">
    <source>
        <dbReference type="Proteomes" id="UP000729402"/>
    </source>
</evidence>
<name>A0A8J5SZV2_ZIZPA</name>
<organism evidence="2 3">
    <name type="scientific">Zizania palustris</name>
    <name type="common">Northern wild rice</name>
    <dbReference type="NCBI Taxonomy" id="103762"/>
    <lineage>
        <taxon>Eukaryota</taxon>
        <taxon>Viridiplantae</taxon>
        <taxon>Streptophyta</taxon>
        <taxon>Embryophyta</taxon>
        <taxon>Tracheophyta</taxon>
        <taxon>Spermatophyta</taxon>
        <taxon>Magnoliopsida</taxon>
        <taxon>Liliopsida</taxon>
        <taxon>Poales</taxon>
        <taxon>Poaceae</taxon>
        <taxon>BOP clade</taxon>
        <taxon>Oryzoideae</taxon>
        <taxon>Oryzeae</taxon>
        <taxon>Zizaniinae</taxon>
        <taxon>Zizania</taxon>
    </lineage>
</organism>
<keyword evidence="3" id="KW-1185">Reference proteome</keyword>
<proteinExistence type="predicted"/>
<dbReference type="EMBL" id="JAAALK010000285">
    <property type="protein sequence ID" value="KAG8064806.1"/>
    <property type="molecule type" value="Genomic_DNA"/>
</dbReference>
<reference evidence="2" key="2">
    <citation type="submission" date="2021-02" db="EMBL/GenBank/DDBJ databases">
        <authorList>
            <person name="Kimball J.A."/>
            <person name="Haas M.W."/>
            <person name="Macchietto M."/>
            <person name="Kono T."/>
            <person name="Duquette J."/>
            <person name="Shao M."/>
        </authorList>
    </citation>
    <scope>NUCLEOTIDE SEQUENCE</scope>
    <source>
        <tissue evidence="2">Fresh leaf tissue</tissue>
    </source>
</reference>
<protein>
    <submittedName>
        <fullName evidence="2">Uncharacterized protein</fullName>
    </submittedName>
</protein>
<comment type="caution">
    <text evidence="2">The sequence shown here is derived from an EMBL/GenBank/DDBJ whole genome shotgun (WGS) entry which is preliminary data.</text>
</comment>
<evidence type="ECO:0000313" key="1">
    <source>
        <dbReference type="EMBL" id="KAG8064803.1"/>
    </source>
</evidence>
<accession>A0A8J5SZV2</accession>
<dbReference type="EMBL" id="JAAALK010000285">
    <property type="protein sequence ID" value="KAG8064803.1"/>
    <property type="molecule type" value="Genomic_DNA"/>
</dbReference>
<gene>
    <name evidence="1" type="ORF">GUJ93_ZPchr0004g40307</name>
    <name evidence="2" type="ORF">GUJ93_ZPchr0004g40506</name>
</gene>
<dbReference type="AlphaFoldDB" id="A0A8J5SZV2"/>
<dbReference type="Proteomes" id="UP000729402">
    <property type="component" value="Unassembled WGS sequence"/>
</dbReference>
<reference evidence="2" key="1">
    <citation type="journal article" date="2021" name="bioRxiv">
        <title>Whole Genome Assembly and Annotation of Northern Wild Rice, Zizania palustris L., Supports a Whole Genome Duplication in the Zizania Genus.</title>
        <authorList>
            <person name="Haas M."/>
            <person name="Kono T."/>
            <person name="Macchietto M."/>
            <person name="Millas R."/>
            <person name="McGilp L."/>
            <person name="Shao M."/>
            <person name="Duquette J."/>
            <person name="Hirsch C.N."/>
            <person name="Kimball J."/>
        </authorList>
    </citation>
    <scope>NUCLEOTIDE SEQUENCE</scope>
    <source>
        <tissue evidence="2">Fresh leaf tissue</tissue>
    </source>
</reference>